<comment type="caution">
    <text evidence="3">The sequence shown here is derived from an EMBL/GenBank/DDBJ whole genome shotgun (WGS) entry which is preliminary data.</text>
</comment>
<dbReference type="Pfam" id="PF05901">
    <property type="entry name" value="Excalibur"/>
    <property type="match status" value="1"/>
</dbReference>
<dbReference type="Pfam" id="PF00565">
    <property type="entry name" value="SNase"/>
    <property type="match status" value="1"/>
</dbReference>
<dbReference type="SMART" id="SM00894">
    <property type="entry name" value="Excalibur"/>
    <property type="match status" value="1"/>
</dbReference>
<feature type="compositionally biased region" description="Pro residues" evidence="1">
    <location>
        <begin position="319"/>
        <end position="333"/>
    </location>
</feature>
<dbReference type="PROSITE" id="PS01123">
    <property type="entry name" value="TNASE_1"/>
    <property type="match status" value="1"/>
</dbReference>
<dbReference type="InterPro" id="IPR035437">
    <property type="entry name" value="SNase_OB-fold_sf"/>
</dbReference>
<dbReference type="GO" id="GO:0003676">
    <property type="term" value="F:nucleic acid binding"/>
    <property type="evidence" value="ECO:0007669"/>
    <property type="project" value="InterPro"/>
</dbReference>
<dbReference type="InterPro" id="IPR016071">
    <property type="entry name" value="Staphylococal_nuclease_OB-fold"/>
</dbReference>
<dbReference type="EMBL" id="WHPD01003625">
    <property type="protein sequence ID" value="MPV90343.1"/>
    <property type="molecule type" value="Genomic_DNA"/>
</dbReference>
<dbReference type="Gene3D" id="2.40.50.90">
    <property type="match status" value="1"/>
</dbReference>
<keyword evidence="4" id="KW-1185">Reference proteome</keyword>
<feature type="region of interest" description="Disordered" evidence="1">
    <location>
        <begin position="352"/>
        <end position="374"/>
    </location>
</feature>
<reference evidence="3 4" key="1">
    <citation type="submission" date="2019-10" db="EMBL/GenBank/DDBJ databases">
        <title>Georgenia wutianyii sp. nov. and Georgenia yuyongxinii sp. nov. isolated from plateau pika (Ochotona curzoniae) in the Qinghai-Tibet plateau of China.</title>
        <authorList>
            <person name="Tian Z."/>
        </authorList>
    </citation>
    <scope>NUCLEOTIDE SEQUENCE [LARGE SCALE GENOMIC DNA]</scope>
    <source>
        <strain evidence="3 4">JCM 15130</strain>
    </source>
</reference>
<dbReference type="PROSITE" id="PS50830">
    <property type="entry name" value="TNASE_3"/>
    <property type="match status" value="1"/>
</dbReference>
<dbReference type="AlphaFoldDB" id="A0A7J9V153"/>
<feature type="non-terminal residue" evidence="3">
    <location>
        <position position="1"/>
    </location>
</feature>
<dbReference type="GO" id="GO:0004518">
    <property type="term" value="F:nuclease activity"/>
    <property type="evidence" value="ECO:0007669"/>
    <property type="project" value="InterPro"/>
</dbReference>
<feature type="compositionally biased region" description="Basic and acidic residues" evidence="1">
    <location>
        <begin position="273"/>
        <end position="309"/>
    </location>
</feature>
<dbReference type="InterPro" id="IPR008613">
    <property type="entry name" value="Excalibur_Ca-bd_domain"/>
</dbReference>
<feature type="region of interest" description="Disordered" evidence="1">
    <location>
        <begin position="273"/>
        <end position="335"/>
    </location>
</feature>
<evidence type="ECO:0000259" key="2">
    <source>
        <dbReference type="PROSITE" id="PS50830"/>
    </source>
</evidence>
<evidence type="ECO:0000313" key="3">
    <source>
        <dbReference type="EMBL" id="MPV90343.1"/>
    </source>
</evidence>
<dbReference type="Proteomes" id="UP000429644">
    <property type="component" value="Unassembled WGS sequence"/>
</dbReference>
<gene>
    <name evidence="3" type="ORF">GB882_16840</name>
</gene>
<evidence type="ECO:0000256" key="1">
    <source>
        <dbReference type="SAM" id="MobiDB-lite"/>
    </source>
</evidence>
<proteinExistence type="predicted"/>
<protein>
    <recommendedName>
        <fullName evidence="2">TNase-like domain-containing protein</fullName>
    </recommendedName>
</protein>
<dbReference type="SUPFAM" id="SSF50199">
    <property type="entry name" value="Staphylococcal nuclease"/>
    <property type="match status" value="1"/>
</dbReference>
<feature type="compositionally biased region" description="Basic and acidic residues" evidence="1">
    <location>
        <begin position="363"/>
        <end position="374"/>
    </location>
</feature>
<feature type="domain" description="TNase-like" evidence="2">
    <location>
        <begin position="38"/>
        <end position="170"/>
    </location>
</feature>
<accession>A0A7J9V153</accession>
<organism evidence="3 4">
    <name type="scientific">Georgenia ruanii</name>
    <dbReference type="NCBI Taxonomy" id="348442"/>
    <lineage>
        <taxon>Bacteria</taxon>
        <taxon>Bacillati</taxon>
        <taxon>Actinomycetota</taxon>
        <taxon>Actinomycetes</taxon>
        <taxon>Micrococcales</taxon>
        <taxon>Bogoriellaceae</taxon>
        <taxon>Georgenia</taxon>
    </lineage>
</organism>
<sequence>VGNVRSFVAGHKVIASVVAGAVVVGGVGVGVAVATADTTTTAVVTKVVDGDTIDVDYDGATHRVRLLNVDTPESVDPSKPVECLAREATDFLGGLLMNGTEVRLEFDEERLDQYDRELAGVFVEETLVNAEIARAGLGIAVLYEPNDRFYEDVRQAQEEAQRGAVGLYDPDVSCTLSAQLKAYEESVAELEEDAAAIATDDVDALRRHDASAAALVASGLALSKLFDSDRTALPLAAFRGTDVDRMRAAVTDGQDKAQTVADNAKAAVQEQERLAEERRVAEEAARKAAEEAERMAAEEAARKAAEDAARAAAAAPSRPSSPAPAPAPQPKPAPANVYYKNCAAARAAGAAPVYRGEPGYAPHLDRDGDGVGCE</sequence>
<dbReference type="SMART" id="SM00318">
    <property type="entry name" value="SNc"/>
    <property type="match status" value="1"/>
</dbReference>
<evidence type="ECO:0000313" key="4">
    <source>
        <dbReference type="Proteomes" id="UP000429644"/>
    </source>
</evidence>
<dbReference type="InterPro" id="IPR002071">
    <property type="entry name" value="Thermonucl_AS"/>
</dbReference>
<name>A0A7J9V153_9MICO</name>